<evidence type="ECO:0000256" key="4">
    <source>
        <dbReference type="SAM" id="Phobius"/>
    </source>
</evidence>
<feature type="transmembrane region" description="Helical" evidence="4">
    <location>
        <begin position="2179"/>
        <end position="2197"/>
    </location>
</feature>
<dbReference type="OrthoDB" id="10264149at2759"/>
<dbReference type="InterPro" id="IPR015433">
    <property type="entry name" value="PI3/4_kinase"/>
</dbReference>
<feature type="compositionally biased region" description="Polar residues" evidence="3">
    <location>
        <begin position="2348"/>
        <end position="2360"/>
    </location>
</feature>
<evidence type="ECO:0000259" key="5">
    <source>
        <dbReference type="PROSITE" id="PS50290"/>
    </source>
</evidence>
<dbReference type="InterPro" id="IPR000403">
    <property type="entry name" value="PI3/4_kinase_cat_dom"/>
</dbReference>
<feature type="domain" description="PI3K/PI4K catalytic" evidence="5">
    <location>
        <begin position="3713"/>
        <end position="4076"/>
    </location>
</feature>
<feature type="transmembrane region" description="Helical" evidence="4">
    <location>
        <begin position="1419"/>
        <end position="1437"/>
    </location>
</feature>
<proteinExistence type="predicted"/>
<dbReference type="VEuPathDB" id="PlasmoDB:PCOAH_00012360"/>
<dbReference type="SMART" id="SM00146">
    <property type="entry name" value="PI3Kc"/>
    <property type="match status" value="1"/>
</dbReference>
<feature type="transmembrane region" description="Helical" evidence="4">
    <location>
        <begin position="1973"/>
        <end position="1993"/>
    </location>
</feature>
<feature type="region of interest" description="Disordered" evidence="3">
    <location>
        <begin position="3816"/>
        <end position="3881"/>
    </location>
</feature>
<dbReference type="Pfam" id="PF00454">
    <property type="entry name" value="PI3_PI4_kinase"/>
    <property type="match status" value="1"/>
</dbReference>
<keyword evidence="1" id="KW-0808">Transferase</keyword>
<feature type="region of interest" description="Disordered" evidence="3">
    <location>
        <begin position="1525"/>
        <end position="1557"/>
    </location>
</feature>
<feature type="compositionally biased region" description="Low complexity" evidence="3">
    <location>
        <begin position="682"/>
        <end position="695"/>
    </location>
</feature>
<feature type="region of interest" description="Disordered" evidence="3">
    <location>
        <begin position="2942"/>
        <end position="2982"/>
    </location>
</feature>
<dbReference type="KEGG" id="pcot:PCOAH_00012360"/>
<dbReference type="GO" id="GO:0004430">
    <property type="term" value="F:1-phosphatidylinositol 4-kinase activity"/>
    <property type="evidence" value="ECO:0007669"/>
    <property type="project" value="TreeGrafter"/>
</dbReference>
<evidence type="ECO:0000256" key="2">
    <source>
        <dbReference type="ARBA" id="ARBA00022777"/>
    </source>
</evidence>
<dbReference type="PROSITE" id="PS50290">
    <property type="entry name" value="PI3_4_KINASE_3"/>
    <property type="match status" value="1"/>
</dbReference>
<reference evidence="7" key="1">
    <citation type="submission" date="2016-06" db="EMBL/GenBank/DDBJ databases">
        <title>First high quality genome sequence of Plasmodium coatneyi using continuous long reads from single molecule, real-time sequencing.</title>
        <authorList>
            <person name="Chien J.-T."/>
            <person name="Pakala S.B."/>
            <person name="Geraldo J.A."/>
            <person name="Lapp S.A."/>
            <person name="Barnwell J.W."/>
            <person name="Kissinger J.C."/>
            <person name="Galinski M.R."/>
            <person name="Humphrey J.C."/>
        </authorList>
    </citation>
    <scope>NUCLEOTIDE SEQUENCE [LARGE SCALE GENOMIC DNA]</scope>
    <source>
        <strain evidence="7">Hackeri</strain>
    </source>
</reference>
<keyword evidence="4" id="KW-0472">Membrane</keyword>
<dbReference type="InterPro" id="IPR036940">
    <property type="entry name" value="PI3/4_kinase_cat_sf"/>
</dbReference>
<name>A0A1B1DVR3_9APIC</name>
<feature type="compositionally biased region" description="Basic residues" evidence="3">
    <location>
        <begin position="2854"/>
        <end position="2877"/>
    </location>
</feature>
<gene>
    <name evidence="6" type="ORF">PCOAH_00012360</name>
</gene>
<evidence type="ECO:0000313" key="6">
    <source>
        <dbReference type="EMBL" id="ANQ06739.1"/>
    </source>
</evidence>
<protein>
    <submittedName>
        <fullName evidence="6">Phosphatidylinositol 4-kinase</fullName>
    </submittedName>
</protein>
<dbReference type="Gene3D" id="3.30.1010.10">
    <property type="entry name" value="Phosphatidylinositol 3-kinase Catalytic Subunit, Chain A, domain 4"/>
    <property type="match status" value="1"/>
</dbReference>
<feature type="transmembrane region" description="Helical" evidence="4">
    <location>
        <begin position="1769"/>
        <end position="1786"/>
    </location>
</feature>
<dbReference type="RefSeq" id="XP_019913434.1">
    <property type="nucleotide sequence ID" value="XM_020058045.1"/>
</dbReference>
<dbReference type="InterPro" id="IPR011009">
    <property type="entry name" value="Kinase-like_dom_sf"/>
</dbReference>
<feature type="compositionally biased region" description="Basic and acidic residues" evidence="3">
    <location>
        <begin position="2587"/>
        <end position="2603"/>
    </location>
</feature>
<feature type="transmembrane region" description="Helical" evidence="4">
    <location>
        <begin position="1012"/>
        <end position="1033"/>
    </location>
</feature>
<feature type="region of interest" description="Disordered" evidence="3">
    <location>
        <begin position="2341"/>
        <end position="2369"/>
    </location>
</feature>
<dbReference type="PANTHER" id="PTHR10048">
    <property type="entry name" value="PHOSPHATIDYLINOSITOL KINASE"/>
    <property type="match status" value="1"/>
</dbReference>
<keyword evidence="2 6" id="KW-0418">Kinase</keyword>
<feature type="compositionally biased region" description="Low complexity" evidence="3">
    <location>
        <begin position="2839"/>
        <end position="2850"/>
    </location>
</feature>
<feature type="region of interest" description="Disordered" evidence="3">
    <location>
        <begin position="2579"/>
        <end position="2603"/>
    </location>
</feature>
<dbReference type="SUPFAM" id="SSF56112">
    <property type="entry name" value="Protein kinase-like (PK-like)"/>
    <property type="match status" value="1"/>
</dbReference>
<dbReference type="Gene3D" id="1.10.1070.11">
    <property type="entry name" value="Phosphatidylinositol 3-/4-kinase, catalytic domain"/>
    <property type="match status" value="1"/>
</dbReference>
<feature type="transmembrane region" description="Helical" evidence="4">
    <location>
        <begin position="1660"/>
        <end position="1677"/>
    </location>
</feature>
<accession>A0A1B1DVR3</accession>
<evidence type="ECO:0000256" key="1">
    <source>
        <dbReference type="ARBA" id="ARBA00022679"/>
    </source>
</evidence>
<feature type="region of interest" description="Disordered" evidence="3">
    <location>
        <begin position="2770"/>
        <end position="2898"/>
    </location>
</feature>
<keyword evidence="7" id="KW-1185">Reference proteome</keyword>
<feature type="compositionally biased region" description="Basic residues" evidence="3">
    <location>
        <begin position="1540"/>
        <end position="1557"/>
    </location>
</feature>
<feature type="transmembrane region" description="Helical" evidence="4">
    <location>
        <begin position="1443"/>
        <end position="1460"/>
    </location>
</feature>
<dbReference type="EMBL" id="CP016243">
    <property type="protein sequence ID" value="ANQ06739.1"/>
    <property type="molecule type" value="Genomic_DNA"/>
</dbReference>
<evidence type="ECO:0000313" key="7">
    <source>
        <dbReference type="Proteomes" id="UP000092716"/>
    </source>
</evidence>
<feature type="region of interest" description="Disordered" evidence="3">
    <location>
        <begin position="1066"/>
        <end position="1093"/>
    </location>
</feature>
<sequence>MGKKKLEERHRVLKDVNIENIFKYVVPCGIGGRKKTALIFYLCNSLEERHLERNDILVLYLSLLPSFEGHLGEVLQRRTSAGRKPQKGHPHTEESHLQLGLKLSKLNLLFSYIITHVSYFVSLSRKDKQDTSSSLDLFVQHMHVRTFVTLQKFVFQKKKKTQFEKLMTLNHLKILLTFLINIYKYKIYEVLNEEKFYLISKLIFLIIFFFCHVKENSKTEKLFICFYDYVYHVSDMLISRYLYYLGRNGWGANALLVYYQNMIRFVCDYMSKLKLLKHVERYILNNGKSPFCSVTLLSVVKNTVERHLLIPQGEEAPLMRLKRREVSQPSQQVKGSPIADQQNGKDGCILPMHSKTVSQFVFLKLLRLVEILLVKKDRIYLTVYLHETIGRVTTSTMEEVFLIVDGGDEGKNNMMMTYDRVFHLFEYYCNTLFYIINRSDKRKIRERRGELSTSGTTNKAYIYLLNSCIFNLYEVYLVLIHLLHVTPNEVRTILACNKFSLVKTMLRIHIGEMEVTRIVNLSIFFFDVVLKNVMRTPAVGHYAFTVLKCLLWNDKKLSKFFQKLVGTHAWKTDGCSIIGWQENNVPRVNCLEGVDRSKQSEDPKIGYAHGGCVLRKATLGSANLVVNEKNSFLIQVNNYVKLNWTHIGGEAHIGLLSSGSTSDVVDGAEVRDELDILRHMSRSSTNRSNTMRSSTYMSSTNGGLPNRSHPRCRRGREEVYTKVYFPLLMKHLLSQLIKRKKKKNVQDDVESNCKNYLGIYINKLHYYCNNIFTYKPMFKHNFSSFVRSHMAKKKRNLIENVAFFNRMFSLYSNKKKGSEKKKKKNFFFTNKTFVISSIERKYSYSNYTFLRKILNYKISHFDNEHYYLNFLFNLKFLHNLNDYINEYFLLKKKQLNRKAIFNISLNIKDKIKKMKPAPDYLYDRTMRNASVHSLGAFGQTDLRRLSRSENVVKDSRASKGCTYSRQRRREKEEGNLLLHFLFINYNYCVCREDAGEHMSRFLLLILKSFESVMPYVHIYKYISALLLFLISFVERKPLSRRDVLRVGGGANTSGGGTANCLRKTTEVSPKVRKNNPTSKCGGATSQERHDAGKTCPVRGNAVSKILLQGVAKEYARVEEDVMNEMKRVGVGGGNLPQGKYPLLQRASNRKAALKVLIGTVDRLKTHLFSNTFHYLYEDVNRYNKYVAMLSLYFYKLYFTLLYYEIYQKDYLHGNEINLLKSKIAEITPILSVKYLNKINIHSVCRIEIIKSIKEDRPENNDEVDVNSNDVDKLYVIIMHYVESMRRKEHILYILYLLIDKAIFRNKYIHKNLKKLIHFKVYIFLHDMREFHDYSVIFSTFFLQMNIMSYNKIIRNYIYFLFDQIFKLKFNVLFDGNFLICFLKNLEKSSLDYAFSKMIYEEKKKFKNFIDKKKSTMIKIIYKVNLYITINYLLFLKMLNCCKFFLNLYSFFYYEFYIFCVNKYVKRYRGREEDDEEDDDGGCYYEGVSEFRRAKKLSSSCAQGVGAPSSGFLTAEATVLLKEGDHPHESSTGWLIDRRNSPKRRRSRRAALKGSHRIIGRRRRKMNSNFFQTNKEFSEFFENTSGESRQSLQPEKVHLSERPHLPEQRRQARPVMRNETLNDSNYFKVLKKIRGGNTFICNLYDIKISKKVLYHRKYIKDYMNTINFVITIFLATNINNLNMDTLNNNYMYIISKIIKKNFKFYFFYFYYNIFRKKGKRFKSIYSVNVDTIVNNSFGGSPTMGGNDYVARSNTDERNGNVCKLNVKNKYIYVLYTLSTILSVYNYKYAFFNYYFFVFYKFVKMLAMMTAKSISVGNYLVDRCGGGATTSGEHADCGGKDAPNEDVPDDAKQPRGRCVLSRLSKTERRFLESDMLMIERYMNDYIRESNIQMGRNLFRSDMPHKYVLDRYTTLINNTLLLLLFTNYLSLTYQNINITENKIVQRKVSLLEKYKHYLMNRIMQIYFLNIPYLCNYLVVTLEFCLLFSRTLLTLNYTSFSLMKEMKGIFRNGYMYRLVNCLNGLQNMKTFYHLSFYRSANLYFHNYKKVADEKFDCFGGGSLVGVGSGNSPPYGKTTLERPTQDDSDGSLSDFDDYIYKDAFKEVKEVMKKKTKQYMRDYFEKSMKNIFYLLDCFKDMSSISLLLNSYLHENAKIRDTYDSLHIQSMNNIYLYNFKALKMNYYFLCTVFLSLVQIFNYTSNFFHSYSYLVDMYGKYKYSYFLYDYSLRNFFSFFNIYMYEMSMSRQRKRTFLNLRNQISTVCIGDIFDFNKLLLQKGFLFLCFFFHNFENVLPDIYCVNCENKYSVGCKDRNALPVDLASVRHGRNGKPAVRGVSQEDTVSGVANAKSLPGTGNTGKASNHLSGNDGEDTPAVMNLNTEGKLTQGGYFEMFYSREGNKKVAVSVEHAGGTNQLDVDSDMQRCINKTDEEEIHFGVKPTDGHLQQIDAQKGDHPLGEKLHREDSQLAREVPTPVLKKDAQAGNENEENRRTTGKYTGGIISYFKNKMTRMGNKKAARGKEQVKKKLPDGYSFYDDSVEAEEPAKCSSCGANKEWDGRNLMKGSQTAERGVNMTRKDDAIYDKGEVNSQNGQHDEHRHDGNDGNEDHVSHDEDLCTRKLREKDVELLNAYKYLLTYQKGNKRRLYDYQLKEELRCMCINKYIHICNLIYNCLIYMYELKYKYKDMKKRRFCLFVYPTFRRKNEMDSIHRGKVKNEIVINTRHLLNLDFIIMSTLYLAESIYINLYKCKLFTDMCIFNNIKYVCLENSEAKKKNSYQSGDHIVHSGNNRNSVAAISERKNRRNTDGSAYQSDYVTHEGSENGGSSLSTRDVPEEGENYDEKVKRNPSSSNSDSDSSSDGRKKKKAKKEKKKAKSKTTKKKRNSVSRMTFFLRRRKKHNTSKSAKNNLSINNYLFADKSVSKKSCKIKEPTINYFHNYKILSDKYKAKLARMKKKKRKKEKEKKKQSQKKNEKKKGKKKGPPSQAIKSTRGSAFYSYDGIYRIDEDHEDEDKPSGKAKWKLRKFFFRRKRGERDPSRGSTHHERDNVTTAYRASDPTRINNLFLKHHTRSIKNSDVNDLLRMDQGNLEEENMDQVKHLFITFNNNYKEKKISSYISNIFSYTSLHSNFNVFYRRHFDILGHKMKMGRGLLKALYSYYYRHNLSTFYKLFKKIEYIYVYLNLHFYNSLFNMDVKEVNEDIEKYSLFMVVKYIKRHMHNNPKLYSAFIVKVLNCVNNGVHKMANYLCMYLYKDLMNVLHQYLIQVSISNKLTLNKYNLFLLRKNKLIYVPISNVLFMHCNQLSLNDIMKILYCHPQYGLFLRTVAVSNLLYWYKKSTITNCIYLQLFEYLKVDLGNRIFFFIVFFSLQSFLFLYQFFLNLHTYIEDDYLVDLVSPYEGRKHHLVEEETRIVSAWDDKHMDQQCALFNTEMFAPRTNLLRNLLMLLFPKSRRNLPTGGGKGDKHGDTTNINKNQKSININNFIFFKYQSYVKKSHVLSIKCFLIKKLLVQNLSDKNRKALIESCRFHNYIFYTSQRAAQLDKNIQQDFVKMEVQNLLNSMNVRRVKLLTSHNAVWSVSDEVKILMSATRTPILLTFRTCRREEPIMGVPMMGTAVGGIPVDHLGNERTYHRMWSLPNVRMAISNYSSDCTPSKKNDRSLFVSAGDVPHGGNTPEEATRSGSQKRPHSYYVPIDEHKEGVPSYEHASTNHGKRSGNLPEKNIDGSNSLTLPSLHSAPLTCPKKTPNWEDISYIYKVNDDVRQDKLVIQIIHIFIHILSDYKSFYNLFPYNIVTNKYNNVHVKGEDGGEDDAKTQSGRKFSFSFRLFGKKKKGPNKGEAKGEGSNNPPGNTDRSDGNTPLRVESRYPVKRSDDENGEQQQMKHSRNVPQKEHLERSIIPYVPEHVGGHEIGRKYKNIIKFYHLKFSHINTYIYALKNFICSLAAYSLLSFVLQVKDRHNGNLLFDDYGNIIHIDFGYILNIYPGISINFELAPFKLTREMIMLLTIKSQKKQYFIFTYIQLVVKGYLLLREKSDWLISSILSLSHSDINCFKYNTVEKLRKRLKLDKSDNDASIFMINKIHQAYNNITTIMYDYIQNIQQGIQ</sequence>
<organism evidence="6 7">
    <name type="scientific">Plasmodium coatneyi</name>
    <dbReference type="NCBI Taxonomy" id="208452"/>
    <lineage>
        <taxon>Eukaryota</taxon>
        <taxon>Sar</taxon>
        <taxon>Alveolata</taxon>
        <taxon>Apicomplexa</taxon>
        <taxon>Aconoidasida</taxon>
        <taxon>Haemosporida</taxon>
        <taxon>Plasmodiidae</taxon>
        <taxon>Plasmodium</taxon>
    </lineage>
</organism>
<evidence type="ECO:0000256" key="3">
    <source>
        <dbReference type="SAM" id="MobiDB-lite"/>
    </source>
</evidence>
<feature type="region of interest" description="Disordered" evidence="3">
    <location>
        <begin position="3646"/>
        <end position="3676"/>
    </location>
</feature>
<feature type="compositionally biased region" description="Basic and acidic residues" evidence="3">
    <location>
        <begin position="3850"/>
        <end position="3861"/>
    </location>
</feature>
<keyword evidence="4" id="KW-1133">Transmembrane helix</keyword>
<feature type="transmembrane region" description="Helical" evidence="4">
    <location>
        <begin position="1689"/>
        <end position="1710"/>
    </location>
</feature>
<feature type="compositionally biased region" description="Basic and acidic residues" evidence="3">
    <location>
        <begin position="1831"/>
        <end position="1851"/>
    </location>
</feature>
<dbReference type="Proteomes" id="UP000092716">
    <property type="component" value="Chromosome 5"/>
</dbReference>
<dbReference type="GO" id="GO:0016020">
    <property type="term" value="C:membrane"/>
    <property type="evidence" value="ECO:0007669"/>
    <property type="project" value="TreeGrafter"/>
</dbReference>
<dbReference type="GO" id="GO:0005737">
    <property type="term" value="C:cytoplasm"/>
    <property type="evidence" value="ECO:0007669"/>
    <property type="project" value="TreeGrafter"/>
</dbReference>
<dbReference type="GO" id="GO:0048015">
    <property type="term" value="P:phosphatidylinositol-mediated signaling"/>
    <property type="evidence" value="ECO:0007669"/>
    <property type="project" value="TreeGrafter"/>
</dbReference>
<dbReference type="PANTHER" id="PTHR10048:SF22">
    <property type="entry name" value="PHOSPHATIDYLINOSITOL 4-KINASE BETA"/>
    <property type="match status" value="1"/>
</dbReference>
<dbReference type="PROSITE" id="PS00916">
    <property type="entry name" value="PI3_4_KINASE_2"/>
    <property type="match status" value="1"/>
</dbReference>
<dbReference type="GeneID" id="30907962"/>
<feature type="compositionally biased region" description="Basic residues" evidence="3">
    <location>
        <begin position="2942"/>
        <end position="2973"/>
    </location>
</feature>
<dbReference type="GO" id="GO:0046854">
    <property type="term" value="P:phosphatidylinositol phosphate biosynthetic process"/>
    <property type="evidence" value="ECO:0007669"/>
    <property type="project" value="InterPro"/>
</dbReference>
<dbReference type="InterPro" id="IPR018936">
    <property type="entry name" value="PI3/4_kinase_CS"/>
</dbReference>
<keyword evidence="4" id="KW-0812">Transmembrane</keyword>
<feature type="region of interest" description="Disordered" evidence="3">
    <location>
        <begin position="1830"/>
        <end position="1851"/>
    </location>
</feature>
<feature type="region of interest" description="Disordered" evidence="3">
    <location>
        <begin position="681"/>
        <end position="713"/>
    </location>
</feature>